<feature type="transmembrane region" description="Helical" evidence="10">
    <location>
        <begin position="298"/>
        <end position="319"/>
    </location>
</feature>
<dbReference type="PANTHER" id="PTHR10778">
    <property type="entry name" value="SOLUTE CARRIER FAMILY 35 MEMBER B"/>
    <property type="match status" value="1"/>
</dbReference>
<organism evidence="11 12">
    <name type="scientific">Globodera pallida</name>
    <name type="common">Potato cyst nematode worm</name>
    <name type="synonym">Heterodera pallida</name>
    <dbReference type="NCBI Taxonomy" id="36090"/>
    <lineage>
        <taxon>Eukaryota</taxon>
        <taxon>Metazoa</taxon>
        <taxon>Ecdysozoa</taxon>
        <taxon>Nematoda</taxon>
        <taxon>Chromadorea</taxon>
        <taxon>Rhabditida</taxon>
        <taxon>Tylenchina</taxon>
        <taxon>Tylenchomorpha</taxon>
        <taxon>Tylenchoidea</taxon>
        <taxon>Heteroderidae</taxon>
        <taxon>Heteroderinae</taxon>
        <taxon>Globodera</taxon>
    </lineage>
</organism>
<proteinExistence type="inferred from homology"/>
<dbReference type="WBParaSite" id="GPLIN_000236800">
    <property type="protein sequence ID" value="GPLIN_000236800"/>
    <property type="gene ID" value="GPLIN_000236800"/>
</dbReference>
<feature type="transmembrane region" description="Helical" evidence="10">
    <location>
        <begin position="71"/>
        <end position="91"/>
    </location>
</feature>
<feature type="transmembrane region" description="Helical" evidence="10">
    <location>
        <begin position="225"/>
        <end position="250"/>
    </location>
</feature>
<dbReference type="PANTHER" id="PTHR10778:SF8">
    <property type="entry name" value="ADENOSINE 3'-PHOSPHO 5'-PHOSPHOSULFATE TRANSPORTER 2"/>
    <property type="match status" value="1"/>
</dbReference>
<evidence type="ECO:0000313" key="11">
    <source>
        <dbReference type="Proteomes" id="UP000050741"/>
    </source>
</evidence>
<dbReference type="GO" id="GO:0046964">
    <property type="term" value="F:3'-phosphoadenosine 5'-phosphosulfate transmembrane transporter activity"/>
    <property type="evidence" value="ECO:0007669"/>
    <property type="project" value="TreeGrafter"/>
</dbReference>
<dbReference type="GO" id="GO:0000139">
    <property type="term" value="C:Golgi membrane"/>
    <property type="evidence" value="ECO:0007669"/>
    <property type="project" value="UniProtKB-SubCell"/>
</dbReference>
<evidence type="ECO:0000256" key="2">
    <source>
        <dbReference type="ARBA" id="ARBA00010694"/>
    </source>
</evidence>
<keyword evidence="6 10" id="KW-0472">Membrane</keyword>
<reference evidence="11" key="2">
    <citation type="submission" date="2014-05" db="EMBL/GenBank/DDBJ databases">
        <title>The genome and life-stage specific transcriptomes of Globodera pallida elucidate key aspects of plant parasitism by a cyst nematode.</title>
        <authorList>
            <person name="Cotton J.A."/>
            <person name="Lilley C.J."/>
            <person name="Jones L.M."/>
            <person name="Kikuchi T."/>
            <person name="Reid A.J."/>
            <person name="Thorpe P."/>
            <person name="Tsai I.J."/>
            <person name="Beasley H."/>
            <person name="Blok V."/>
            <person name="Cock P.J.A."/>
            <person name="Van den Akker S.E."/>
            <person name="Holroyd N."/>
            <person name="Hunt M."/>
            <person name="Mantelin S."/>
            <person name="Naghra H."/>
            <person name="Pain A."/>
            <person name="Palomares-Rius J.E."/>
            <person name="Zarowiecki M."/>
            <person name="Berriman M."/>
            <person name="Jones J.T."/>
            <person name="Urwin P.E."/>
        </authorList>
    </citation>
    <scope>NUCLEOTIDE SEQUENCE [LARGE SCALE GENOMIC DNA]</scope>
    <source>
        <strain evidence="11">Lindley</strain>
    </source>
</reference>
<feature type="transmembrane region" description="Helical" evidence="10">
    <location>
        <begin position="325"/>
        <end position="344"/>
    </location>
</feature>
<protein>
    <recommendedName>
        <fullName evidence="7">Adenosine 3'-phospho 5'-phosphosulfate transporter 2</fullName>
    </recommendedName>
    <alternativeName>
        <fullName evidence="8">PAPS transporter 2</fullName>
    </alternativeName>
    <alternativeName>
        <fullName evidence="9">Solute carrier family 35 member B3 homolog</fullName>
    </alternativeName>
</protein>
<dbReference type="Pfam" id="PF08449">
    <property type="entry name" value="UAA"/>
    <property type="match status" value="1"/>
</dbReference>
<evidence type="ECO:0000256" key="8">
    <source>
        <dbReference type="ARBA" id="ARBA00041866"/>
    </source>
</evidence>
<feature type="transmembrane region" description="Helical" evidence="10">
    <location>
        <begin position="270"/>
        <end position="291"/>
    </location>
</feature>
<keyword evidence="11" id="KW-1185">Reference proteome</keyword>
<evidence type="ECO:0000256" key="1">
    <source>
        <dbReference type="ARBA" id="ARBA00004653"/>
    </source>
</evidence>
<dbReference type="InterPro" id="IPR037185">
    <property type="entry name" value="EmrE-like"/>
</dbReference>
<reference evidence="12" key="3">
    <citation type="submission" date="2016-06" db="UniProtKB">
        <authorList>
            <consortium name="WormBaseParasite"/>
        </authorList>
    </citation>
    <scope>IDENTIFICATION</scope>
</reference>
<evidence type="ECO:0000256" key="3">
    <source>
        <dbReference type="ARBA" id="ARBA00022448"/>
    </source>
</evidence>
<dbReference type="AlphaFoldDB" id="A0A183BP32"/>
<dbReference type="Proteomes" id="UP000050741">
    <property type="component" value="Unassembled WGS sequence"/>
</dbReference>
<evidence type="ECO:0000313" key="12">
    <source>
        <dbReference type="WBParaSite" id="GPLIN_000236800"/>
    </source>
</evidence>
<evidence type="ECO:0000256" key="7">
    <source>
        <dbReference type="ARBA" id="ARBA00039669"/>
    </source>
</evidence>
<accession>A0A183BP32</accession>
<sequence length="388" mass="43605">MVATSSPKKAYDDADRDHDHATQPVKLFCIDISNWAKPLQFFVLCLAVFFFYLVYGYIQELIFRLPGMKPFGWYLTLVQFAIYTVLSYVQMQCTTGIVRRIPWHIYFQIAFYTVATMGLSNASLGYLNYPTQVIFKCCKLIPVLVGGILIQGKRYGPLDVLAAAFMSFGLIIFSLADSKVSPNFDSRGYSMISLALVADAIIGNVQEKAMRGFNASNDEMVLFSYSIGFCYIFAGIFLSGQLGEAFFFFAEVCRLSLSLFLSLPKHPIQTYGYTFLIGVVGYFGVNVVLTLVRTSGALVAVTVTTMRKAVTIVFSFYFFSKPFTLGYVWGGLVVLLAIYLNVYAKNKKQFDTKLAEFVSNFTQINNGRVKHYGEKFAADCERKLLLQV</sequence>
<dbReference type="InterPro" id="IPR013657">
    <property type="entry name" value="SCL35B1-4/HUT1"/>
</dbReference>
<evidence type="ECO:0000256" key="5">
    <source>
        <dbReference type="ARBA" id="ARBA00022989"/>
    </source>
</evidence>
<feature type="transmembrane region" description="Helical" evidence="10">
    <location>
        <begin position="41"/>
        <end position="59"/>
    </location>
</feature>
<name>A0A183BP32_GLOPA</name>
<evidence type="ECO:0000256" key="4">
    <source>
        <dbReference type="ARBA" id="ARBA00022692"/>
    </source>
</evidence>
<comment type="subcellular location">
    <subcellularLocation>
        <location evidence="1">Golgi apparatus membrane</location>
        <topology evidence="1">Multi-pass membrane protein</topology>
    </subcellularLocation>
</comment>
<dbReference type="SUPFAM" id="SSF103481">
    <property type="entry name" value="Multidrug resistance efflux transporter EmrE"/>
    <property type="match status" value="1"/>
</dbReference>
<evidence type="ECO:0000256" key="9">
    <source>
        <dbReference type="ARBA" id="ARBA00042729"/>
    </source>
</evidence>
<evidence type="ECO:0000256" key="6">
    <source>
        <dbReference type="ARBA" id="ARBA00023136"/>
    </source>
</evidence>
<reference evidence="11" key="1">
    <citation type="submission" date="2013-12" db="EMBL/GenBank/DDBJ databases">
        <authorList>
            <person name="Aslett M."/>
        </authorList>
    </citation>
    <scope>NUCLEOTIDE SEQUENCE [LARGE SCALE GENOMIC DNA]</scope>
    <source>
        <strain evidence="11">Lindley</strain>
    </source>
</reference>
<dbReference type="GO" id="GO:0005789">
    <property type="term" value="C:endoplasmic reticulum membrane"/>
    <property type="evidence" value="ECO:0007669"/>
    <property type="project" value="TreeGrafter"/>
</dbReference>
<feature type="transmembrane region" description="Helical" evidence="10">
    <location>
        <begin position="103"/>
        <end position="127"/>
    </location>
</feature>
<keyword evidence="3" id="KW-0813">Transport</keyword>
<evidence type="ECO:0000256" key="10">
    <source>
        <dbReference type="SAM" id="Phobius"/>
    </source>
</evidence>
<keyword evidence="4 10" id="KW-0812">Transmembrane</keyword>
<keyword evidence="5 10" id="KW-1133">Transmembrane helix</keyword>
<comment type="similarity">
    <text evidence="2">Belongs to the nucleotide-sugar transporter family. SLC35B subfamily.</text>
</comment>